<dbReference type="AlphaFoldDB" id="A0A0C4DSE6"/>
<dbReference type="Proteomes" id="UP000011715">
    <property type="component" value="Unassembled WGS sequence"/>
</dbReference>
<feature type="signal peptide" evidence="1">
    <location>
        <begin position="1"/>
        <end position="16"/>
    </location>
</feature>
<name>A0A0C4DSE6_MAGP6</name>
<keyword evidence="1" id="KW-0732">Signal</keyword>
<dbReference type="OrthoDB" id="10388659at2759"/>
<gene>
    <name evidence="2" type="ORF">MAPG_02825</name>
</gene>
<evidence type="ECO:0000313" key="2">
    <source>
        <dbReference type="EMBL" id="KLU83774.1"/>
    </source>
</evidence>
<reference evidence="3" key="4">
    <citation type="journal article" date="2015" name="G3 (Bethesda)">
        <title>Genome sequences of three phytopathogenic species of the Magnaporthaceae family of fungi.</title>
        <authorList>
            <person name="Okagaki L.H."/>
            <person name="Nunes C.C."/>
            <person name="Sailsbery J."/>
            <person name="Clay B."/>
            <person name="Brown D."/>
            <person name="John T."/>
            <person name="Oh Y."/>
            <person name="Young N."/>
            <person name="Fitzgerald M."/>
            <person name="Haas B.J."/>
            <person name="Zeng Q."/>
            <person name="Young S."/>
            <person name="Adiconis X."/>
            <person name="Fan L."/>
            <person name="Levin J.Z."/>
            <person name="Mitchell T.K."/>
            <person name="Okubara P.A."/>
            <person name="Farman M.L."/>
            <person name="Kohn L.M."/>
            <person name="Birren B."/>
            <person name="Ma L.-J."/>
            <person name="Dean R.A."/>
        </authorList>
    </citation>
    <scope>NUCLEOTIDE SEQUENCE</scope>
    <source>
        <strain evidence="3">ATCC 64411 / 73-15</strain>
    </source>
</reference>
<evidence type="ECO:0000313" key="4">
    <source>
        <dbReference type="Proteomes" id="UP000011715"/>
    </source>
</evidence>
<protein>
    <recommendedName>
        <fullName evidence="5">Secreted protein</fullName>
    </recommendedName>
</protein>
<reference evidence="4" key="2">
    <citation type="submission" date="2010-05" db="EMBL/GenBank/DDBJ databases">
        <title>The genome sequence of Magnaporthe poae strain ATCC 64411.</title>
        <authorList>
            <person name="Ma L.-J."/>
            <person name="Dead R."/>
            <person name="Young S."/>
            <person name="Zeng Q."/>
            <person name="Koehrsen M."/>
            <person name="Alvarado L."/>
            <person name="Berlin A."/>
            <person name="Chapman S.B."/>
            <person name="Chen Z."/>
            <person name="Freedman E."/>
            <person name="Gellesch M."/>
            <person name="Goldberg J."/>
            <person name="Griggs A."/>
            <person name="Gujja S."/>
            <person name="Heilman E.R."/>
            <person name="Heiman D."/>
            <person name="Hepburn T."/>
            <person name="Howarth C."/>
            <person name="Jen D."/>
            <person name="Larson L."/>
            <person name="Mehta T."/>
            <person name="Neiman D."/>
            <person name="Pearson M."/>
            <person name="Roberts A."/>
            <person name="Saif S."/>
            <person name="Shea T."/>
            <person name="Shenoy N."/>
            <person name="Sisk P."/>
            <person name="Stolte C."/>
            <person name="Sykes S."/>
            <person name="Walk T."/>
            <person name="White J."/>
            <person name="Yandava C."/>
            <person name="Haas B."/>
            <person name="Nusbaum C."/>
            <person name="Birren B."/>
        </authorList>
    </citation>
    <scope>NUCLEOTIDE SEQUENCE [LARGE SCALE GENOMIC DNA]</scope>
    <source>
        <strain evidence="4">ATCC 64411 / 73-15</strain>
    </source>
</reference>
<evidence type="ECO:0008006" key="5">
    <source>
        <dbReference type="Google" id="ProtNLM"/>
    </source>
</evidence>
<reference evidence="3" key="5">
    <citation type="submission" date="2015-06" db="UniProtKB">
        <authorList>
            <consortium name="EnsemblFungi"/>
        </authorList>
    </citation>
    <scope>IDENTIFICATION</scope>
    <source>
        <strain evidence="3">ATCC 64411</strain>
    </source>
</reference>
<dbReference type="eggNOG" id="ENOG502RN88">
    <property type="taxonomic scope" value="Eukaryota"/>
</dbReference>
<dbReference type="EnsemblFungi" id="MAPG_02825T0">
    <property type="protein sequence ID" value="MAPG_02825T0"/>
    <property type="gene ID" value="MAPG_02825"/>
</dbReference>
<reference evidence="2" key="3">
    <citation type="submission" date="2011-03" db="EMBL/GenBank/DDBJ databases">
        <title>Annotation of Magnaporthe poae ATCC 64411.</title>
        <authorList>
            <person name="Ma L.-J."/>
            <person name="Dead R."/>
            <person name="Young S.K."/>
            <person name="Zeng Q."/>
            <person name="Gargeya S."/>
            <person name="Fitzgerald M."/>
            <person name="Haas B."/>
            <person name="Abouelleil A."/>
            <person name="Alvarado L."/>
            <person name="Arachchi H.M."/>
            <person name="Berlin A."/>
            <person name="Brown A."/>
            <person name="Chapman S.B."/>
            <person name="Chen Z."/>
            <person name="Dunbar C."/>
            <person name="Freedman E."/>
            <person name="Gearin G."/>
            <person name="Gellesch M."/>
            <person name="Goldberg J."/>
            <person name="Griggs A."/>
            <person name="Gujja S."/>
            <person name="Heiman D."/>
            <person name="Howarth C."/>
            <person name="Larson L."/>
            <person name="Lui A."/>
            <person name="MacDonald P.J.P."/>
            <person name="Mehta T."/>
            <person name="Montmayeur A."/>
            <person name="Murphy C."/>
            <person name="Neiman D."/>
            <person name="Pearson M."/>
            <person name="Priest M."/>
            <person name="Roberts A."/>
            <person name="Saif S."/>
            <person name="Shea T."/>
            <person name="Shenoy N."/>
            <person name="Sisk P."/>
            <person name="Stolte C."/>
            <person name="Sykes S."/>
            <person name="Yandava C."/>
            <person name="Wortman J."/>
            <person name="Nusbaum C."/>
            <person name="Birren B."/>
        </authorList>
    </citation>
    <scope>NUCLEOTIDE SEQUENCE</scope>
    <source>
        <strain evidence="2">ATCC 64411</strain>
    </source>
</reference>
<dbReference type="EMBL" id="ADBL01000687">
    <property type="status" value="NOT_ANNOTATED_CDS"/>
    <property type="molecule type" value="Genomic_DNA"/>
</dbReference>
<proteinExistence type="predicted"/>
<sequence length="118" mass="12702">MKFFAAVLALATVAVAAPSNPPNFVKDSVACACVNKAGVYAAGDICTKSGGWVTRDLPGGLCYPHTPSAADMTKAITDAYCKQEYGQYGWDKATCRPVKLCEMWPGEITFKDQWIECP</sequence>
<keyword evidence="4" id="KW-1185">Reference proteome</keyword>
<feature type="chain" id="PRO_5009385279" description="Secreted protein" evidence="1">
    <location>
        <begin position="17"/>
        <end position="118"/>
    </location>
</feature>
<dbReference type="EMBL" id="GL876967">
    <property type="protein sequence ID" value="KLU83774.1"/>
    <property type="molecule type" value="Genomic_DNA"/>
</dbReference>
<organism evidence="3 4">
    <name type="scientific">Magnaporthiopsis poae (strain ATCC 64411 / 73-15)</name>
    <name type="common">Kentucky bluegrass fungus</name>
    <name type="synonym">Magnaporthe poae</name>
    <dbReference type="NCBI Taxonomy" id="644358"/>
    <lineage>
        <taxon>Eukaryota</taxon>
        <taxon>Fungi</taxon>
        <taxon>Dikarya</taxon>
        <taxon>Ascomycota</taxon>
        <taxon>Pezizomycotina</taxon>
        <taxon>Sordariomycetes</taxon>
        <taxon>Sordariomycetidae</taxon>
        <taxon>Magnaporthales</taxon>
        <taxon>Magnaporthaceae</taxon>
        <taxon>Magnaporthiopsis</taxon>
    </lineage>
</organism>
<reference evidence="2" key="1">
    <citation type="submission" date="2010-05" db="EMBL/GenBank/DDBJ databases">
        <title>The Genome Sequence of Magnaporthe poae strain ATCC 64411.</title>
        <authorList>
            <consortium name="The Broad Institute Genome Sequencing Platform"/>
            <consortium name="Broad Institute Genome Sequencing Center for Infectious Disease"/>
            <person name="Ma L.-J."/>
            <person name="Dead R."/>
            <person name="Young S."/>
            <person name="Zeng Q."/>
            <person name="Koehrsen M."/>
            <person name="Alvarado L."/>
            <person name="Berlin A."/>
            <person name="Chapman S.B."/>
            <person name="Chen Z."/>
            <person name="Freedman E."/>
            <person name="Gellesch M."/>
            <person name="Goldberg J."/>
            <person name="Griggs A."/>
            <person name="Gujja S."/>
            <person name="Heilman E.R."/>
            <person name="Heiman D."/>
            <person name="Hepburn T."/>
            <person name="Howarth C."/>
            <person name="Jen D."/>
            <person name="Larson L."/>
            <person name="Mehta T."/>
            <person name="Neiman D."/>
            <person name="Pearson M."/>
            <person name="Roberts A."/>
            <person name="Saif S."/>
            <person name="Shea T."/>
            <person name="Shenoy N."/>
            <person name="Sisk P."/>
            <person name="Stolte C."/>
            <person name="Sykes S."/>
            <person name="Walk T."/>
            <person name="White J."/>
            <person name="Yandava C."/>
            <person name="Haas B."/>
            <person name="Nusbaum C."/>
            <person name="Birren B."/>
        </authorList>
    </citation>
    <scope>NUCLEOTIDE SEQUENCE</scope>
    <source>
        <strain evidence="2">ATCC 64411</strain>
    </source>
</reference>
<evidence type="ECO:0000256" key="1">
    <source>
        <dbReference type="SAM" id="SignalP"/>
    </source>
</evidence>
<evidence type="ECO:0000313" key="3">
    <source>
        <dbReference type="EnsemblFungi" id="MAPG_02825T0"/>
    </source>
</evidence>
<dbReference type="VEuPathDB" id="FungiDB:MAPG_02825"/>
<accession>A0A0C4DSE6</accession>